<dbReference type="RefSeq" id="WP_324693087.1">
    <property type="nucleotide sequence ID" value="NZ_JAYMYJ010000024.1"/>
</dbReference>
<protein>
    <submittedName>
        <fullName evidence="4">Thioredoxin family protein</fullName>
    </submittedName>
</protein>
<dbReference type="PROSITE" id="PS51352">
    <property type="entry name" value="THIOREDOXIN_2"/>
    <property type="match status" value="1"/>
</dbReference>
<dbReference type="EMBL" id="JAYMYJ010000024">
    <property type="protein sequence ID" value="MEB4589877.1"/>
    <property type="molecule type" value="Genomic_DNA"/>
</dbReference>
<reference evidence="5" key="1">
    <citation type="submission" date="2023-07" db="EMBL/GenBank/DDBJ databases">
        <title>The carbon used by Thiothrix.</title>
        <authorList>
            <person name="Chen L."/>
        </authorList>
    </citation>
    <scope>NUCLEOTIDE SEQUENCE [LARGE SCALE GENOMIC DNA]</scope>
</reference>
<dbReference type="Pfam" id="PF13098">
    <property type="entry name" value="Thioredoxin_2"/>
    <property type="match status" value="1"/>
</dbReference>
<dbReference type="Proteomes" id="UP001308005">
    <property type="component" value="Unassembled WGS sequence"/>
</dbReference>
<evidence type="ECO:0000313" key="4">
    <source>
        <dbReference type="EMBL" id="MEB4589877.1"/>
    </source>
</evidence>
<feature type="domain" description="Thioredoxin" evidence="3">
    <location>
        <begin position="52"/>
        <end position="213"/>
    </location>
</feature>
<reference evidence="4 5" key="2">
    <citation type="submission" date="2024-01" db="EMBL/GenBank/DDBJ databases">
        <authorList>
            <person name="Xie X."/>
        </authorList>
    </citation>
    <scope>NUCLEOTIDE SEQUENCE [LARGE SCALE GENOMIC DNA]</scope>
    <source>
        <strain evidence="4">SCUT-1</strain>
    </source>
</reference>
<dbReference type="CDD" id="cd02951">
    <property type="entry name" value="SoxW"/>
    <property type="match status" value="1"/>
</dbReference>
<dbReference type="InterPro" id="IPR012336">
    <property type="entry name" value="Thioredoxin-like_fold"/>
</dbReference>
<dbReference type="InterPro" id="IPR036249">
    <property type="entry name" value="Thioredoxin-like_sf"/>
</dbReference>
<feature type="region of interest" description="Disordered" evidence="1">
    <location>
        <begin position="21"/>
        <end position="70"/>
    </location>
</feature>
<feature type="chain" id="PRO_5045925073" evidence="2">
    <location>
        <begin position="23"/>
        <end position="236"/>
    </location>
</feature>
<feature type="compositionally biased region" description="Basic and acidic residues" evidence="1">
    <location>
        <begin position="59"/>
        <end position="70"/>
    </location>
</feature>
<dbReference type="InterPro" id="IPR013766">
    <property type="entry name" value="Thioredoxin_domain"/>
</dbReference>
<accession>A0ABU6CTL6</accession>
<evidence type="ECO:0000259" key="3">
    <source>
        <dbReference type="PROSITE" id="PS51352"/>
    </source>
</evidence>
<comment type="caution">
    <text evidence="4">The sequence shown here is derived from an EMBL/GenBank/DDBJ whole genome shotgun (WGS) entry which is preliminary data.</text>
</comment>
<evidence type="ECO:0000256" key="2">
    <source>
        <dbReference type="SAM" id="SignalP"/>
    </source>
</evidence>
<gene>
    <name evidence="4" type="ORF">VSS37_02695</name>
</gene>
<organism evidence="4 5">
    <name type="scientific">Candidatus Thiothrix phosphatis</name>
    <dbReference type="NCBI Taxonomy" id="3112415"/>
    <lineage>
        <taxon>Bacteria</taxon>
        <taxon>Pseudomonadati</taxon>
        <taxon>Pseudomonadota</taxon>
        <taxon>Gammaproteobacteria</taxon>
        <taxon>Thiotrichales</taxon>
        <taxon>Thiotrichaceae</taxon>
        <taxon>Thiothrix</taxon>
    </lineage>
</organism>
<keyword evidence="5" id="KW-1185">Reference proteome</keyword>
<dbReference type="Gene3D" id="3.40.30.10">
    <property type="entry name" value="Glutaredoxin"/>
    <property type="match status" value="1"/>
</dbReference>
<sequence length="236" mass="26028">MLRTILLTTLMALSISTSVAVAEEKPAETDKAANVSAADKPTDDKASTDVGAAAGADAKPTDKTAEAGDTGKVETRDVSLFFDESFNDMKEELETAKQDGKEALLVMFEMEECPFCHRMKTTVLNRSDIQDYFKQHFRIVSVDIEGDVEMTNFKGESITQKNFALKEFRVRATPVFQFIGLDGSPLKNGRLTGATKDANEFMLFGKFIADKKNEDMPFIKYKHEAEAALKADDAKG</sequence>
<feature type="signal peptide" evidence="2">
    <location>
        <begin position="1"/>
        <end position="22"/>
    </location>
</feature>
<evidence type="ECO:0000313" key="5">
    <source>
        <dbReference type="Proteomes" id="UP001308005"/>
    </source>
</evidence>
<proteinExistence type="predicted"/>
<dbReference type="InterPro" id="IPR041737">
    <property type="entry name" value="SoxW"/>
</dbReference>
<feature type="compositionally biased region" description="Basic and acidic residues" evidence="1">
    <location>
        <begin position="22"/>
        <end position="31"/>
    </location>
</feature>
<name>A0ABU6CTL6_9GAMM</name>
<keyword evidence="2" id="KW-0732">Signal</keyword>
<dbReference type="SUPFAM" id="SSF52833">
    <property type="entry name" value="Thioredoxin-like"/>
    <property type="match status" value="1"/>
</dbReference>
<evidence type="ECO:0000256" key="1">
    <source>
        <dbReference type="SAM" id="MobiDB-lite"/>
    </source>
</evidence>